<feature type="compositionally biased region" description="Basic and acidic residues" evidence="1">
    <location>
        <begin position="13"/>
        <end position="23"/>
    </location>
</feature>
<dbReference type="PANTHER" id="PTHR39441:SF1">
    <property type="entry name" value="DUF2252 DOMAIN-CONTAINING PROTEIN"/>
    <property type="match status" value="1"/>
</dbReference>
<dbReference type="Pfam" id="PF10009">
    <property type="entry name" value="DUF2252"/>
    <property type="match status" value="1"/>
</dbReference>
<evidence type="ECO:0000313" key="2">
    <source>
        <dbReference type="EMBL" id="CDZ88299.1"/>
    </source>
</evidence>
<gene>
    <name evidence="2" type="ORF">RHRU231_40049</name>
</gene>
<evidence type="ECO:0008006" key="4">
    <source>
        <dbReference type="Google" id="ProtNLM"/>
    </source>
</evidence>
<name>A0A098BHU6_9NOCA</name>
<dbReference type="KEGG" id="rrz:CS378_17360"/>
<evidence type="ECO:0000313" key="3">
    <source>
        <dbReference type="Proteomes" id="UP000042997"/>
    </source>
</evidence>
<feature type="region of interest" description="Disordered" evidence="1">
    <location>
        <begin position="1"/>
        <end position="23"/>
    </location>
</feature>
<dbReference type="EMBL" id="CCSD01000050">
    <property type="protein sequence ID" value="CDZ88299.1"/>
    <property type="molecule type" value="Genomic_DNA"/>
</dbReference>
<dbReference type="GeneID" id="66833687"/>
<dbReference type="eggNOG" id="COG4320">
    <property type="taxonomic scope" value="Bacteria"/>
</dbReference>
<dbReference type="Proteomes" id="UP000042997">
    <property type="component" value="Unassembled WGS sequence"/>
</dbReference>
<dbReference type="OrthoDB" id="1491115at2"/>
<dbReference type="AlphaFoldDB" id="A0A098BHU6"/>
<protein>
    <recommendedName>
        <fullName evidence="4">DUF2252 domain-containing protein</fullName>
    </recommendedName>
</protein>
<dbReference type="InterPro" id="IPR018721">
    <property type="entry name" value="DUF2252"/>
</dbReference>
<sequence>MAETSRSATAVEHLTREERAERGRAARARIPLSALAEFDTSGRPDPLDLLEQQATSRVPDLVPVRYGRMAETPFSFYRGAALVMADDLSRGPTTTVLTQLCGDAHLSNFGIFATPERKLTFDINDFDETYPGPFEWDVKRLVASLVIAAQDNGFTSKQQARIARACAAEYRETIARQAERGNLAVWYSHIEAGAELAELRDELDSSMKKRLRKTLEKSRHRDSVQALAKLTEVVDGRRRIISNPPLIVPIEEVLPDADADELYADLHQRLRQYRSTLQWDRRVLLEQFEFVQAARKVVGVGSVGTRAWIFLLRGTGDDDPLFLQAKEAQRSVLSYYVDGPTFANEGERVVNGQRLMQAASDIFLGWQQGPGPDGIRRDFYLRQLRDGKGSAVVEAMTPTGMTLYGRLCGRVLAYGHARSGDRIAIAAYLGSGTEFDDAIAAFAVAYAEQNVRDHAALVDAIAAGRITAQRGL</sequence>
<evidence type="ECO:0000256" key="1">
    <source>
        <dbReference type="SAM" id="MobiDB-lite"/>
    </source>
</evidence>
<accession>A0A098BHU6</accession>
<dbReference type="PANTHER" id="PTHR39441">
    <property type="entry name" value="DUF2252 DOMAIN-CONTAINING PROTEIN"/>
    <property type="match status" value="1"/>
</dbReference>
<reference evidence="2 3" key="1">
    <citation type="journal article" date="2014" name="Genome Announc.">
        <title>Draft Genome Sequence of Propane- and Butane-Oxidizing Actinobacterium Rhodococcus ruber IEGM 231.</title>
        <authorList>
            <person name="Ivshina I.B."/>
            <person name="Kuyukina M.S."/>
            <person name="Krivoruchko A.V."/>
            <person name="Barbe V."/>
            <person name="Fischer C."/>
        </authorList>
    </citation>
    <scope>NUCLEOTIDE SEQUENCE [LARGE SCALE GENOMIC DNA]</scope>
</reference>
<proteinExistence type="predicted"/>
<organism evidence="2 3">
    <name type="scientific">Rhodococcus ruber</name>
    <dbReference type="NCBI Taxonomy" id="1830"/>
    <lineage>
        <taxon>Bacteria</taxon>
        <taxon>Bacillati</taxon>
        <taxon>Actinomycetota</taxon>
        <taxon>Actinomycetes</taxon>
        <taxon>Mycobacteriales</taxon>
        <taxon>Nocardiaceae</taxon>
        <taxon>Rhodococcus</taxon>
    </lineage>
</organism>
<dbReference type="RefSeq" id="WP_010596002.1">
    <property type="nucleotide sequence ID" value="NZ_CP024315.1"/>
</dbReference>